<dbReference type="InterPro" id="IPR018062">
    <property type="entry name" value="HTH_AraC-typ_CS"/>
</dbReference>
<evidence type="ECO:0000256" key="4">
    <source>
        <dbReference type="ARBA" id="ARBA00022553"/>
    </source>
</evidence>
<keyword evidence="3" id="KW-0963">Cytoplasm</keyword>
<evidence type="ECO:0000256" key="5">
    <source>
        <dbReference type="ARBA" id="ARBA00023012"/>
    </source>
</evidence>
<dbReference type="CDD" id="cd17536">
    <property type="entry name" value="REC_YesN-like"/>
    <property type="match status" value="1"/>
</dbReference>
<evidence type="ECO:0000256" key="10">
    <source>
        <dbReference type="PROSITE-ProRule" id="PRU00169"/>
    </source>
</evidence>
<evidence type="ECO:0000313" key="13">
    <source>
        <dbReference type="EMBL" id="CUO63695.1"/>
    </source>
</evidence>
<reference evidence="13 14" key="1">
    <citation type="submission" date="2015-09" db="EMBL/GenBank/DDBJ databases">
        <authorList>
            <consortium name="Pathogen Informatics"/>
        </authorList>
    </citation>
    <scope>NUCLEOTIDE SEQUENCE [LARGE SCALE GENOMIC DNA]</scope>
    <source>
        <strain evidence="13 14">2789STDY5834876</strain>
    </source>
</reference>
<dbReference type="SUPFAM" id="SSF46689">
    <property type="entry name" value="Homeodomain-like"/>
    <property type="match status" value="2"/>
</dbReference>
<feature type="domain" description="HTH araC/xylS-type" evidence="11">
    <location>
        <begin position="413"/>
        <end position="511"/>
    </location>
</feature>
<name>A0A174GT95_9FIRM</name>
<dbReference type="EMBL" id="CYZU01000026">
    <property type="protein sequence ID" value="CUO63695.1"/>
    <property type="molecule type" value="Genomic_DNA"/>
</dbReference>
<keyword evidence="8" id="KW-0804">Transcription</keyword>
<dbReference type="PROSITE" id="PS01124">
    <property type="entry name" value="HTH_ARAC_FAMILY_2"/>
    <property type="match status" value="1"/>
</dbReference>
<comment type="function">
    <text evidence="9">May play the central regulatory role in sporulation. It may be an element of the effector pathway responsible for the activation of sporulation genes in response to nutritional stress. Spo0A may act in concert with spo0H (a sigma factor) to control the expression of some genes that are critical to the sporulation process.</text>
</comment>
<evidence type="ECO:0000313" key="14">
    <source>
        <dbReference type="Proteomes" id="UP000095544"/>
    </source>
</evidence>
<dbReference type="RefSeq" id="WP_055153728.1">
    <property type="nucleotide sequence ID" value="NZ_CYZU01000026.1"/>
</dbReference>
<dbReference type="STRING" id="39482.ERS852491_02808"/>
<dbReference type="InterPro" id="IPR051552">
    <property type="entry name" value="HptR"/>
</dbReference>
<dbReference type="Gene3D" id="3.40.50.2300">
    <property type="match status" value="1"/>
</dbReference>
<dbReference type="InterPro" id="IPR011006">
    <property type="entry name" value="CheY-like_superfamily"/>
</dbReference>
<dbReference type="InterPro" id="IPR009057">
    <property type="entry name" value="Homeodomain-like_sf"/>
</dbReference>
<sequence>MFRLIIVEDEAILRKGICNIIDWINLGFQLEGDFSNAPEALDFFREHPVDLVVTDIKMPEMSGIELAREVHALSPATKIIILTAFSDFDLAVDALRAGVSDYIVKSDFISQLPVSVKKVYALLENEKAKISCSSRAFSALISGIATSAITSLEDIQYWFCQMQLQPQQYMAVKFSICADKSPHEEEQTRMFEKIIGFIKTAAEPFPSAVKSDAQNSVYVLLYTENTVRLPQMPEFGESIISAAKTLFACGISISYSSVHQNIAEFPTALYECIDAADSDVLNAAHGLAEFPGGSTGQLLDPLEITTAFTENICAGDKAACAGLLTYFFGELESRQYSLNKLKNMAINVCTLCWDKLYSPVDSMYQFHSIKDLTLARLKNSASAAGLVDSLLDFAGKCIYLKVCPASRIPVPVLEISAYIQRHFDQPVRIDDIAHALHMNSSYLSRTYKNCTGHSIIHALNYYRIEHAKVLLESGKYKITEIASMVGIEEPAYFTTVFTKYTGCSPSSYKVFDIKE</sequence>
<dbReference type="Pfam" id="PF12833">
    <property type="entry name" value="HTH_18"/>
    <property type="match status" value="1"/>
</dbReference>
<keyword evidence="7" id="KW-0238">DNA-binding</keyword>
<dbReference type="PANTHER" id="PTHR42713">
    <property type="entry name" value="HISTIDINE KINASE-RELATED"/>
    <property type="match status" value="1"/>
</dbReference>
<dbReference type="PROSITE" id="PS00041">
    <property type="entry name" value="HTH_ARAC_FAMILY_1"/>
    <property type="match status" value="1"/>
</dbReference>
<protein>
    <recommendedName>
        <fullName evidence="2">Stage 0 sporulation protein A homolog</fullName>
    </recommendedName>
</protein>
<dbReference type="InterPro" id="IPR001789">
    <property type="entry name" value="Sig_transdc_resp-reg_receiver"/>
</dbReference>
<dbReference type="SUPFAM" id="SSF52172">
    <property type="entry name" value="CheY-like"/>
    <property type="match status" value="1"/>
</dbReference>
<dbReference type="GO" id="GO:0005737">
    <property type="term" value="C:cytoplasm"/>
    <property type="evidence" value="ECO:0007669"/>
    <property type="project" value="UniProtKB-SubCell"/>
</dbReference>
<keyword evidence="6" id="KW-0805">Transcription regulation</keyword>
<evidence type="ECO:0000259" key="11">
    <source>
        <dbReference type="PROSITE" id="PS01124"/>
    </source>
</evidence>
<proteinExistence type="predicted"/>
<evidence type="ECO:0000259" key="12">
    <source>
        <dbReference type="PROSITE" id="PS50110"/>
    </source>
</evidence>
<dbReference type="SMART" id="SM00342">
    <property type="entry name" value="HTH_ARAC"/>
    <property type="match status" value="1"/>
</dbReference>
<organism evidence="13 14">
    <name type="scientific">Faecalicatena contorta</name>
    <dbReference type="NCBI Taxonomy" id="39482"/>
    <lineage>
        <taxon>Bacteria</taxon>
        <taxon>Bacillati</taxon>
        <taxon>Bacillota</taxon>
        <taxon>Clostridia</taxon>
        <taxon>Lachnospirales</taxon>
        <taxon>Lachnospiraceae</taxon>
        <taxon>Faecalicatena</taxon>
    </lineage>
</organism>
<dbReference type="SMART" id="SM00448">
    <property type="entry name" value="REC"/>
    <property type="match status" value="1"/>
</dbReference>
<keyword evidence="5" id="KW-0902">Two-component regulatory system</keyword>
<keyword evidence="4 10" id="KW-0597">Phosphoprotein</keyword>
<evidence type="ECO:0000256" key="1">
    <source>
        <dbReference type="ARBA" id="ARBA00004496"/>
    </source>
</evidence>
<evidence type="ECO:0000256" key="8">
    <source>
        <dbReference type="ARBA" id="ARBA00023163"/>
    </source>
</evidence>
<dbReference type="AlphaFoldDB" id="A0A174GT95"/>
<dbReference type="GO" id="GO:0043565">
    <property type="term" value="F:sequence-specific DNA binding"/>
    <property type="evidence" value="ECO:0007669"/>
    <property type="project" value="InterPro"/>
</dbReference>
<dbReference type="Pfam" id="PF00072">
    <property type="entry name" value="Response_reg"/>
    <property type="match status" value="1"/>
</dbReference>
<feature type="domain" description="Response regulatory" evidence="12">
    <location>
        <begin position="3"/>
        <end position="120"/>
    </location>
</feature>
<gene>
    <name evidence="13" type="primary">cheY_2</name>
    <name evidence="13" type="ORF">ERS852491_02808</name>
</gene>
<evidence type="ECO:0000256" key="9">
    <source>
        <dbReference type="ARBA" id="ARBA00024867"/>
    </source>
</evidence>
<dbReference type="InterPro" id="IPR018060">
    <property type="entry name" value="HTH_AraC"/>
</dbReference>
<feature type="modified residue" description="4-aspartylphosphate" evidence="10">
    <location>
        <position position="55"/>
    </location>
</feature>
<dbReference type="PANTHER" id="PTHR42713:SF3">
    <property type="entry name" value="TRANSCRIPTIONAL REGULATORY PROTEIN HPTR"/>
    <property type="match status" value="1"/>
</dbReference>
<evidence type="ECO:0000256" key="2">
    <source>
        <dbReference type="ARBA" id="ARBA00018672"/>
    </source>
</evidence>
<dbReference type="GO" id="GO:0000160">
    <property type="term" value="P:phosphorelay signal transduction system"/>
    <property type="evidence" value="ECO:0007669"/>
    <property type="project" value="UniProtKB-KW"/>
</dbReference>
<dbReference type="OrthoDB" id="9794370at2"/>
<comment type="subcellular location">
    <subcellularLocation>
        <location evidence="1">Cytoplasm</location>
    </subcellularLocation>
</comment>
<dbReference type="GO" id="GO:0003700">
    <property type="term" value="F:DNA-binding transcription factor activity"/>
    <property type="evidence" value="ECO:0007669"/>
    <property type="project" value="InterPro"/>
</dbReference>
<dbReference type="PROSITE" id="PS50110">
    <property type="entry name" value="RESPONSE_REGULATORY"/>
    <property type="match status" value="1"/>
</dbReference>
<evidence type="ECO:0000256" key="6">
    <source>
        <dbReference type="ARBA" id="ARBA00023015"/>
    </source>
</evidence>
<dbReference type="Proteomes" id="UP000095544">
    <property type="component" value="Unassembled WGS sequence"/>
</dbReference>
<evidence type="ECO:0000256" key="7">
    <source>
        <dbReference type="ARBA" id="ARBA00023125"/>
    </source>
</evidence>
<dbReference type="Gene3D" id="1.10.10.60">
    <property type="entry name" value="Homeodomain-like"/>
    <property type="match status" value="2"/>
</dbReference>
<accession>A0A174GT95</accession>
<evidence type="ECO:0000256" key="3">
    <source>
        <dbReference type="ARBA" id="ARBA00022490"/>
    </source>
</evidence>